<evidence type="ECO:0000256" key="4">
    <source>
        <dbReference type="ARBA" id="ARBA00023157"/>
    </source>
</evidence>
<dbReference type="AlphaFoldDB" id="A0A0N4ZKX5"/>
<keyword evidence="10" id="KW-1185">Reference proteome</keyword>
<keyword evidence="1 6" id="KW-0479">Metal-binding</keyword>
<keyword evidence="6 7" id="KW-0378">Hydrolase</keyword>
<evidence type="ECO:0000256" key="5">
    <source>
        <dbReference type="PROSITE-ProRule" id="PRU00076"/>
    </source>
</evidence>
<dbReference type="GO" id="GO:0004222">
    <property type="term" value="F:metalloendopeptidase activity"/>
    <property type="evidence" value="ECO:0007669"/>
    <property type="project" value="UniProtKB-UniRule"/>
</dbReference>
<evidence type="ECO:0000259" key="9">
    <source>
        <dbReference type="PROSITE" id="PS51864"/>
    </source>
</evidence>
<feature type="domain" description="Peptidase M12A" evidence="9">
    <location>
        <begin position="51"/>
        <end position="252"/>
    </location>
</feature>
<feature type="active site" evidence="6">
    <location>
        <position position="148"/>
    </location>
</feature>
<evidence type="ECO:0000256" key="2">
    <source>
        <dbReference type="ARBA" id="ARBA00022833"/>
    </source>
</evidence>
<dbReference type="InterPro" id="IPR006026">
    <property type="entry name" value="Peptidase_Metallo"/>
</dbReference>
<dbReference type="GO" id="GO:0008270">
    <property type="term" value="F:zinc ion binding"/>
    <property type="evidence" value="ECO:0007669"/>
    <property type="project" value="UniProtKB-UniRule"/>
</dbReference>
<dbReference type="InterPro" id="IPR024079">
    <property type="entry name" value="MetalloPept_cat_dom_sf"/>
</dbReference>
<dbReference type="WBParaSite" id="PTRK_0000875800.1">
    <property type="protein sequence ID" value="PTRK_0000875800.1"/>
    <property type="gene ID" value="PTRK_0000875800"/>
</dbReference>
<dbReference type="GO" id="GO:0006508">
    <property type="term" value="P:proteolysis"/>
    <property type="evidence" value="ECO:0007669"/>
    <property type="project" value="UniProtKB-KW"/>
</dbReference>
<dbReference type="PANTHER" id="PTHR10127">
    <property type="entry name" value="DISCOIDIN, CUB, EGF, LAMININ , AND ZINC METALLOPROTEASE DOMAIN CONTAINING"/>
    <property type="match status" value="1"/>
</dbReference>
<keyword evidence="4 5" id="KW-1015">Disulfide bond</keyword>
<feature type="binding site" evidence="6">
    <location>
        <position position="147"/>
    </location>
    <ligand>
        <name>Zn(2+)</name>
        <dbReference type="ChEBI" id="CHEBI:29105"/>
        <note>catalytic</note>
    </ligand>
</feature>
<evidence type="ECO:0000259" key="8">
    <source>
        <dbReference type="PROSITE" id="PS50026"/>
    </source>
</evidence>
<evidence type="ECO:0000256" key="7">
    <source>
        <dbReference type="RuleBase" id="RU361183"/>
    </source>
</evidence>
<feature type="disulfide bond" evidence="5">
    <location>
        <begin position="277"/>
        <end position="286"/>
    </location>
</feature>
<dbReference type="SUPFAM" id="SSF55486">
    <property type="entry name" value="Metalloproteases ('zincins'), catalytic domain"/>
    <property type="match status" value="1"/>
</dbReference>
<dbReference type="Proteomes" id="UP000038045">
    <property type="component" value="Unplaced"/>
</dbReference>
<feature type="binding site" evidence="6">
    <location>
        <position position="151"/>
    </location>
    <ligand>
        <name>Zn(2+)</name>
        <dbReference type="ChEBI" id="CHEBI:29105"/>
        <note>catalytic</note>
    </ligand>
</feature>
<evidence type="ECO:0000313" key="10">
    <source>
        <dbReference type="Proteomes" id="UP000038045"/>
    </source>
</evidence>
<feature type="binding site" evidence="6">
    <location>
        <position position="157"/>
    </location>
    <ligand>
        <name>Zn(2+)</name>
        <dbReference type="ChEBI" id="CHEBI:29105"/>
        <note>catalytic</note>
    </ligand>
</feature>
<comment type="caution">
    <text evidence="5">Lacks conserved residue(s) required for the propagation of feature annotation.</text>
</comment>
<dbReference type="PROSITE" id="PS50026">
    <property type="entry name" value="EGF_3"/>
    <property type="match status" value="1"/>
</dbReference>
<comment type="cofactor">
    <cofactor evidence="6 7">
        <name>Zn(2+)</name>
        <dbReference type="ChEBI" id="CHEBI:29105"/>
    </cofactor>
    <text evidence="6 7">Binds 1 zinc ion per subunit.</text>
</comment>
<feature type="disulfide bond" evidence="5">
    <location>
        <begin position="251"/>
        <end position="261"/>
    </location>
</feature>
<keyword evidence="6 7" id="KW-0645">Protease</keyword>
<dbReference type="PANTHER" id="PTHR10127:SF802">
    <property type="entry name" value="ZINC METALLOPROTEINASE NAS-10"/>
    <property type="match status" value="1"/>
</dbReference>
<feature type="domain" description="EGF-like" evidence="8">
    <location>
        <begin position="247"/>
        <end position="287"/>
    </location>
</feature>
<protein>
    <recommendedName>
        <fullName evidence="7">Metalloendopeptidase</fullName>
        <ecNumber evidence="7">3.4.24.-</ecNumber>
    </recommendedName>
</protein>
<dbReference type="Gene3D" id="3.40.390.10">
    <property type="entry name" value="Collagenase (Catalytic Domain)"/>
    <property type="match status" value="1"/>
</dbReference>
<dbReference type="InterPro" id="IPR001506">
    <property type="entry name" value="Peptidase_M12A"/>
</dbReference>
<evidence type="ECO:0000256" key="3">
    <source>
        <dbReference type="ARBA" id="ARBA00023049"/>
    </source>
</evidence>
<keyword evidence="3 6" id="KW-0482">Metalloprotease</keyword>
<evidence type="ECO:0000256" key="1">
    <source>
        <dbReference type="ARBA" id="ARBA00022723"/>
    </source>
</evidence>
<evidence type="ECO:0000313" key="11">
    <source>
        <dbReference type="WBParaSite" id="PTRK_0000875800.1"/>
    </source>
</evidence>
<sequence length="394" mass="45094">MYSFVKVSLLIKFYKKNKLFKYTSSDGLEIDLLNQNIKHIEYGNLYPANKKLIKKRMIEYIGNNWKSPIKYKIEEGLDSKKIKVAIKRIEEKTCLKFNEDQTLSDTEQGIKFVKGNECGSALGKQNGNVNFINLTHYCSTILGVVQHEIGHALGLIHEHQREDRDDYVSIQKANIIDEHRKQIEDVEASATFNSLGIIYEYGSAMHYEIRGFSKNGQPTIVVKNIDAYNKMLGQNDGFTFADYKLLNLKHCSETCLDKRKCLNGGYLYSKSCFNCECPKGYDGEKCEFYKPLPGNCKKSSLTAQSNPQLLHAEGIRECNFNIKSENGTKIVLILHESNTYNRTICASNYGLEIKYFKDKGLTGLCLCGLYKNINITSEENDVYIEYHGSMEHHY</sequence>
<evidence type="ECO:0000256" key="6">
    <source>
        <dbReference type="PROSITE-ProRule" id="PRU01211"/>
    </source>
</evidence>
<dbReference type="SMART" id="SM00235">
    <property type="entry name" value="ZnMc"/>
    <property type="match status" value="1"/>
</dbReference>
<reference evidence="11" key="1">
    <citation type="submission" date="2017-02" db="UniProtKB">
        <authorList>
            <consortium name="WormBaseParasite"/>
        </authorList>
    </citation>
    <scope>IDENTIFICATION</scope>
</reference>
<dbReference type="PROSITE" id="PS00022">
    <property type="entry name" value="EGF_1"/>
    <property type="match status" value="1"/>
</dbReference>
<dbReference type="PROSITE" id="PS01186">
    <property type="entry name" value="EGF_2"/>
    <property type="match status" value="1"/>
</dbReference>
<dbReference type="EC" id="3.4.24.-" evidence="7"/>
<dbReference type="Pfam" id="PF01400">
    <property type="entry name" value="Astacin"/>
    <property type="match status" value="1"/>
</dbReference>
<organism evidence="10 11">
    <name type="scientific">Parastrongyloides trichosuri</name>
    <name type="common">Possum-specific nematode worm</name>
    <dbReference type="NCBI Taxonomy" id="131310"/>
    <lineage>
        <taxon>Eukaryota</taxon>
        <taxon>Metazoa</taxon>
        <taxon>Ecdysozoa</taxon>
        <taxon>Nematoda</taxon>
        <taxon>Chromadorea</taxon>
        <taxon>Rhabditida</taxon>
        <taxon>Tylenchina</taxon>
        <taxon>Panagrolaimomorpha</taxon>
        <taxon>Strongyloidoidea</taxon>
        <taxon>Strongyloididae</taxon>
        <taxon>Parastrongyloides</taxon>
    </lineage>
</organism>
<proteinExistence type="predicted"/>
<dbReference type="STRING" id="131310.A0A0N4ZKX5"/>
<name>A0A0N4ZKX5_PARTI</name>
<dbReference type="PROSITE" id="PS51864">
    <property type="entry name" value="ASTACIN"/>
    <property type="match status" value="1"/>
</dbReference>
<accession>A0A0N4ZKX5</accession>
<dbReference type="InterPro" id="IPR000742">
    <property type="entry name" value="EGF"/>
</dbReference>
<dbReference type="PRINTS" id="PR00480">
    <property type="entry name" value="ASTACIN"/>
</dbReference>
<keyword evidence="2 6" id="KW-0862">Zinc</keyword>
<keyword evidence="5" id="KW-0245">EGF-like domain</keyword>